<dbReference type="PRINTS" id="PR00421">
    <property type="entry name" value="THIOREDOXIN"/>
</dbReference>
<sequence length="148" mass="16427">MGDLTTEIQSTAEFDGIVKALGATQLLVIDFHAVWCGPCKFIAPVIEKLAAKKIDVDKQRELAQRYNVSAMPTFKLLKGGVVVDELRGADARKLATLVHQHASRDPTAPDTAPLDLDEIAPAPTIPNIRQYVVLAFFLYYVYKWWTGK</sequence>
<name>A0ABR3Q6H8_9TREE</name>
<gene>
    <name evidence="3" type="ORF">Q8F55_004356</name>
</gene>
<dbReference type="GeneID" id="95985399"/>
<dbReference type="InterPro" id="IPR036249">
    <property type="entry name" value="Thioredoxin-like_sf"/>
</dbReference>
<reference evidence="3 4" key="1">
    <citation type="submission" date="2023-08" db="EMBL/GenBank/DDBJ databases">
        <title>Annotated Genome Sequence of Vanrija albida AlHP1.</title>
        <authorList>
            <person name="Herzog R."/>
        </authorList>
    </citation>
    <scope>NUCLEOTIDE SEQUENCE [LARGE SCALE GENOMIC DNA]</scope>
    <source>
        <strain evidence="3 4">AlHP1</strain>
    </source>
</reference>
<accession>A0ABR3Q6H8</accession>
<evidence type="ECO:0000313" key="4">
    <source>
        <dbReference type="Proteomes" id="UP001565368"/>
    </source>
</evidence>
<dbReference type="Gene3D" id="3.40.30.10">
    <property type="entry name" value="Glutaredoxin"/>
    <property type="match status" value="1"/>
</dbReference>
<dbReference type="CDD" id="cd02947">
    <property type="entry name" value="TRX_family"/>
    <property type="match status" value="1"/>
</dbReference>
<evidence type="ECO:0000259" key="2">
    <source>
        <dbReference type="Pfam" id="PF00085"/>
    </source>
</evidence>
<dbReference type="InterPro" id="IPR013766">
    <property type="entry name" value="Thioredoxin_domain"/>
</dbReference>
<dbReference type="Pfam" id="PF00085">
    <property type="entry name" value="Thioredoxin"/>
    <property type="match status" value="1"/>
</dbReference>
<dbReference type="EMBL" id="JBBXJM010000003">
    <property type="protein sequence ID" value="KAL1410348.1"/>
    <property type="molecule type" value="Genomic_DNA"/>
</dbReference>
<keyword evidence="1" id="KW-1015">Disulfide bond</keyword>
<feature type="domain" description="Thioredoxin" evidence="2">
    <location>
        <begin position="9"/>
        <end position="97"/>
    </location>
</feature>
<evidence type="ECO:0000313" key="3">
    <source>
        <dbReference type="EMBL" id="KAL1410348.1"/>
    </source>
</evidence>
<keyword evidence="4" id="KW-1185">Reference proteome</keyword>
<organism evidence="3 4">
    <name type="scientific">Vanrija albida</name>
    <dbReference type="NCBI Taxonomy" id="181172"/>
    <lineage>
        <taxon>Eukaryota</taxon>
        <taxon>Fungi</taxon>
        <taxon>Dikarya</taxon>
        <taxon>Basidiomycota</taxon>
        <taxon>Agaricomycotina</taxon>
        <taxon>Tremellomycetes</taxon>
        <taxon>Trichosporonales</taxon>
        <taxon>Trichosporonaceae</taxon>
        <taxon>Vanrija</taxon>
    </lineage>
</organism>
<evidence type="ECO:0000256" key="1">
    <source>
        <dbReference type="ARBA" id="ARBA00023157"/>
    </source>
</evidence>
<dbReference type="SUPFAM" id="SSF52833">
    <property type="entry name" value="Thioredoxin-like"/>
    <property type="match status" value="1"/>
</dbReference>
<dbReference type="PANTHER" id="PTHR46115">
    <property type="entry name" value="THIOREDOXIN-LIKE PROTEIN 1"/>
    <property type="match status" value="1"/>
</dbReference>
<protein>
    <recommendedName>
        <fullName evidence="2">Thioredoxin domain-containing protein</fullName>
    </recommendedName>
</protein>
<dbReference type="PROSITE" id="PS00194">
    <property type="entry name" value="THIOREDOXIN_1"/>
    <property type="match status" value="1"/>
</dbReference>
<comment type="caution">
    <text evidence="3">The sequence shown here is derived from an EMBL/GenBank/DDBJ whole genome shotgun (WGS) entry which is preliminary data.</text>
</comment>
<dbReference type="InterPro" id="IPR017937">
    <property type="entry name" value="Thioredoxin_CS"/>
</dbReference>
<dbReference type="RefSeq" id="XP_069210292.1">
    <property type="nucleotide sequence ID" value="XM_069352874.1"/>
</dbReference>
<dbReference type="Proteomes" id="UP001565368">
    <property type="component" value="Unassembled WGS sequence"/>
</dbReference>
<proteinExistence type="predicted"/>